<dbReference type="Proteomes" id="UP000005475">
    <property type="component" value="Unassembled WGS sequence"/>
</dbReference>
<reference evidence="2" key="2">
    <citation type="submission" date="2007-04" db="EMBL/GenBank/DDBJ databases">
        <title>Draft genome sequence of Bacteroides ovatus (ATCC 8483).</title>
        <authorList>
            <person name="Sudarsanam P."/>
            <person name="Ley R."/>
            <person name="Guruge J."/>
            <person name="Turnbaugh P.J."/>
            <person name="Mahowald M."/>
            <person name="Liep D."/>
            <person name="Gordon J."/>
        </authorList>
    </citation>
    <scope>NUCLEOTIDE SEQUENCE [LARGE SCALE GENOMIC DNA]</scope>
    <source>
        <strain evidence="2">ATCC 8483 / DSM 1896 / JCM 5824 / BCRC 10623 / CCUG 4943 / NCTC 11153</strain>
    </source>
</reference>
<dbReference type="EMBL" id="AAXF02000045">
    <property type="protein sequence ID" value="EDO12552.1"/>
    <property type="molecule type" value="Genomic_DNA"/>
</dbReference>
<accession>A0AAN3A9K4</accession>
<proteinExistence type="predicted"/>
<dbReference type="InterPro" id="IPR045724">
    <property type="entry name" value="DUF6078"/>
</dbReference>
<name>A0AAN3A9K4_BACO1</name>
<evidence type="ECO:0000313" key="1">
    <source>
        <dbReference type="EMBL" id="EDO12552.1"/>
    </source>
</evidence>
<gene>
    <name evidence="1" type="ORF">BACOVA_01694</name>
</gene>
<dbReference type="Pfam" id="PF19555">
    <property type="entry name" value="DUF6078"/>
    <property type="match status" value="1"/>
</dbReference>
<dbReference type="AlphaFoldDB" id="A0AAN3A9K4"/>
<comment type="caution">
    <text evidence="1">The sequence shown here is derived from an EMBL/GenBank/DDBJ whole genome shotgun (WGS) entry which is preliminary data.</text>
</comment>
<evidence type="ECO:0000313" key="2">
    <source>
        <dbReference type="Proteomes" id="UP000005475"/>
    </source>
</evidence>
<reference evidence="1 2" key="1">
    <citation type="submission" date="2007-03" db="EMBL/GenBank/DDBJ databases">
        <authorList>
            <person name="Fulton L."/>
            <person name="Clifton S."/>
            <person name="Fulton B."/>
            <person name="Xu J."/>
            <person name="Minx P."/>
            <person name="Pepin K.H."/>
            <person name="Johnson M."/>
            <person name="Thiruvilangam P."/>
            <person name="Bhonagiri V."/>
            <person name="Nash W.E."/>
            <person name="Mardis E.R."/>
            <person name="Wilson R.K."/>
        </authorList>
    </citation>
    <scope>NUCLEOTIDE SEQUENCE [LARGE SCALE GENOMIC DNA]</scope>
    <source>
        <strain evidence="2">ATCC 8483 / DSM 1896 / JCM 5824 / BCRC 10623 / CCUG 4943 / NCTC 11153</strain>
    </source>
</reference>
<protein>
    <submittedName>
        <fullName evidence="1">Uncharacterized protein</fullName>
    </submittedName>
</protein>
<organism evidence="1 2">
    <name type="scientific">Bacteroides ovatus (strain ATCC 8483 / DSM 1896 / JCM 5824 / BCRC 10623 / CCUG 4943 / NCTC 11153)</name>
    <dbReference type="NCBI Taxonomy" id="411476"/>
    <lineage>
        <taxon>Bacteria</taxon>
        <taxon>Pseudomonadati</taxon>
        <taxon>Bacteroidota</taxon>
        <taxon>Bacteroidia</taxon>
        <taxon>Bacteroidales</taxon>
        <taxon>Bacteroidaceae</taxon>
        <taxon>Bacteroides</taxon>
    </lineage>
</organism>
<sequence length="182" mass="21364">MKGVPFTHPFTFFLFQIVPFHNKSTTFVNHVCNIQYKMNDNKLKNKTVPFNYARCYNEQCPKACNCLRRVAALLTTADTSYISIVNPMCIPATGIDCPHFQNAEKIHVAWGISHLLDNVPYKDGTNIKQQLIGHFGKTLYYRFYREERFLSPADQNYIRQLFRRKGITEEPVFDSYTDEYNW</sequence>